<dbReference type="InterPro" id="IPR006311">
    <property type="entry name" value="TAT_signal"/>
</dbReference>
<dbReference type="Pfam" id="PF03480">
    <property type="entry name" value="DctP"/>
    <property type="match status" value="1"/>
</dbReference>
<evidence type="ECO:0000313" key="4">
    <source>
        <dbReference type="EMBL" id="SFH61315.1"/>
    </source>
</evidence>
<evidence type="ECO:0000256" key="2">
    <source>
        <dbReference type="ARBA" id="ARBA00022729"/>
    </source>
</evidence>
<gene>
    <name evidence="4" type="ORF">SAMN05216258_10169</name>
</gene>
<dbReference type="Proteomes" id="UP000199377">
    <property type="component" value="Unassembled WGS sequence"/>
</dbReference>
<reference evidence="4 5" key="1">
    <citation type="submission" date="2016-10" db="EMBL/GenBank/DDBJ databases">
        <authorList>
            <person name="de Groot N.N."/>
        </authorList>
    </citation>
    <scope>NUCLEOTIDE SEQUENCE [LARGE SCALE GENOMIC DNA]</scope>
    <source>
        <strain evidence="4 5">CGMCC 1.11030</strain>
    </source>
</reference>
<keyword evidence="2" id="KW-0732">Signal</keyword>
<keyword evidence="5" id="KW-1185">Reference proteome</keyword>
<comment type="subcellular location">
    <subcellularLocation>
        <location evidence="1">Periplasm</location>
    </subcellularLocation>
</comment>
<evidence type="ECO:0000256" key="1">
    <source>
        <dbReference type="ARBA" id="ARBA00004418"/>
    </source>
</evidence>
<dbReference type="NCBIfam" id="NF037995">
    <property type="entry name" value="TRAP_S1"/>
    <property type="match status" value="1"/>
</dbReference>
<dbReference type="GO" id="GO:0055085">
    <property type="term" value="P:transmembrane transport"/>
    <property type="evidence" value="ECO:0007669"/>
    <property type="project" value="InterPro"/>
</dbReference>
<accession>A0A1I3BG72</accession>
<name>A0A1I3BG72_9RHOB</name>
<dbReference type="RefSeq" id="WP_092856604.1">
    <property type="nucleotide sequence ID" value="NZ_FOQH01000001.1"/>
</dbReference>
<dbReference type="GO" id="GO:0042597">
    <property type="term" value="C:periplasmic space"/>
    <property type="evidence" value="ECO:0007669"/>
    <property type="project" value="UniProtKB-SubCell"/>
</dbReference>
<organism evidence="4 5">
    <name type="scientific">Albimonas pacifica</name>
    <dbReference type="NCBI Taxonomy" id="1114924"/>
    <lineage>
        <taxon>Bacteria</taxon>
        <taxon>Pseudomonadati</taxon>
        <taxon>Pseudomonadota</taxon>
        <taxon>Alphaproteobacteria</taxon>
        <taxon>Rhodobacterales</taxon>
        <taxon>Paracoccaceae</taxon>
        <taxon>Albimonas</taxon>
    </lineage>
</organism>
<dbReference type="OrthoDB" id="9769667at2"/>
<dbReference type="PROSITE" id="PS51318">
    <property type="entry name" value="TAT"/>
    <property type="match status" value="1"/>
</dbReference>
<dbReference type="Gene3D" id="3.40.190.170">
    <property type="entry name" value="Bacterial extracellular solute-binding protein, family 7"/>
    <property type="match status" value="1"/>
</dbReference>
<keyword evidence="3" id="KW-0574">Periplasm</keyword>
<evidence type="ECO:0000313" key="5">
    <source>
        <dbReference type="Proteomes" id="UP000199377"/>
    </source>
</evidence>
<evidence type="ECO:0000256" key="3">
    <source>
        <dbReference type="ARBA" id="ARBA00022764"/>
    </source>
</evidence>
<dbReference type="PANTHER" id="PTHR33376:SF5">
    <property type="entry name" value="EXTRACYTOPLASMIC SOLUTE RECEPTOR PROTEIN"/>
    <property type="match status" value="1"/>
</dbReference>
<dbReference type="InterPro" id="IPR038404">
    <property type="entry name" value="TRAP_DctP_sf"/>
</dbReference>
<protein>
    <submittedName>
        <fullName evidence="4">TRAP-type mannitol/chloroaromatic compound transport system, substrate-binding protein</fullName>
    </submittedName>
</protein>
<dbReference type="PANTHER" id="PTHR33376">
    <property type="match status" value="1"/>
</dbReference>
<dbReference type="AlphaFoldDB" id="A0A1I3BG72"/>
<dbReference type="InterPro" id="IPR018389">
    <property type="entry name" value="DctP_fam"/>
</dbReference>
<sequence>MTHETPSPAPPSRRALLRGAAGVGAAALAAPALIGPAIAAGEVEWRVQAVWPKASSSFEGSLGKLASMLEERTDGRFRWQLFGAGELAKGPEIFNIVSRGVAQAGTSSASYMADVSSVAAFAYGIPGTLQDYWQQSHLQKNLGIEAMMSAETEKHGVIYKAEKSYPTELILKAPIASAEEFSRLKLRASGALLDYLAAAGASPSFVPTSELYQALSTGVVDGAHYGAAVGAKTLSLWEVCKYHMKPALAFSSDAWVFNADAMEALPDDLRLHLTALLEDRYYARTTEYQLLETLAIKDGVENQGVTVMEFPQDVQERMAKASAEILAREAERSEAAATAADRLNEFMSQLGIDRG</sequence>
<dbReference type="EMBL" id="FOQH01000001">
    <property type="protein sequence ID" value="SFH61315.1"/>
    <property type="molecule type" value="Genomic_DNA"/>
</dbReference>
<proteinExistence type="predicted"/>
<dbReference type="STRING" id="1114924.SAMN05216258_10169"/>